<reference evidence="1 2" key="1">
    <citation type="journal article" date="2010" name="Science">
        <title>Genomic comparison of the ants Camponotus floridanus and Harpegnathos saltator.</title>
        <authorList>
            <person name="Bonasio R."/>
            <person name="Zhang G."/>
            <person name="Ye C."/>
            <person name="Mutti N.S."/>
            <person name="Fang X."/>
            <person name="Qin N."/>
            <person name="Donahue G."/>
            <person name="Yang P."/>
            <person name="Li Q."/>
            <person name="Li C."/>
            <person name="Zhang P."/>
            <person name="Huang Z."/>
            <person name="Berger S.L."/>
            <person name="Reinberg D."/>
            <person name="Wang J."/>
            <person name="Liebig J."/>
        </authorList>
    </citation>
    <scope>NUCLEOTIDE SEQUENCE [LARGE SCALE GENOMIC DNA]</scope>
    <source>
        <strain evidence="2">C129</strain>
    </source>
</reference>
<proteinExistence type="predicted"/>
<keyword evidence="2" id="KW-1185">Reference proteome</keyword>
<dbReference type="OrthoDB" id="7550640at2759"/>
<organism evidence="2">
    <name type="scientific">Camponotus floridanus</name>
    <name type="common">Florida carpenter ant</name>
    <dbReference type="NCBI Taxonomy" id="104421"/>
    <lineage>
        <taxon>Eukaryota</taxon>
        <taxon>Metazoa</taxon>
        <taxon>Ecdysozoa</taxon>
        <taxon>Arthropoda</taxon>
        <taxon>Hexapoda</taxon>
        <taxon>Insecta</taxon>
        <taxon>Pterygota</taxon>
        <taxon>Neoptera</taxon>
        <taxon>Endopterygota</taxon>
        <taxon>Hymenoptera</taxon>
        <taxon>Apocrita</taxon>
        <taxon>Aculeata</taxon>
        <taxon>Formicoidea</taxon>
        <taxon>Formicidae</taxon>
        <taxon>Formicinae</taxon>
        <taxon>Camponotus</taxon>
    </lineage>
</organism>
<gene>
    <name evidence="1" type="ORF">EAG_00260</name>
</gene>
<name>E2AR29_CAMFO</name>
<evidence type="ECO:0000313" key="1">
    <source>
        <dbReference type="EMBL" id="EFN64110.1"/>
    </source>
</evidence>
<sequence length="102" mass="11841">QYLVGSLSGSAAKVIEAIDISEDNYVIAWELLKKRYDDERGIKRRHIQCLMDELPKIRQESASAIQELVDHLQKHLRVLQSMKLPTEAWGDLIIYIIEKHLD</sequence>
<dbReference type="InParanoid" id="E2AR29"/>
<evidence type="ECO:0000313" key="2">
    <source>
        <dbReference type="Proteomes" id="UP000000311"/>
    </source>
</evidence>
<dbReference type="InterPro" id="IPR005312">
    <property type="entry name" value="DUF1759"/>
</dbReference>
<dbReference type="EMBL" id="GL441854">
    <property type="protein sequence ID" value="EFN64110.1"/>
    <property type="molecule type" value="Genomic_DNA"/>
</dbReference>
<feature type="non-terminal residue" evidence="1">
    <location>
        <position position="102"/>
    </location>
</feature>
<dbReference type="Pfam" id="PF03564">
    <property type="entry name" value="DUF1759"/>
    <property type="match status" value="1"/>
</dbReference>
<feature type="non-terminal residue" evidence="1">
    <location>
        <position position="1"/>
    </location>
</feature>
<dbReference type="AlphaFoldDB" id="E2AR29"/>
<protein>
    <submittedName>
        <fullName evidence="1">Uncharacterized protein</fullName>
    </submittedName>
</protein>
<dbReference type="OMA" id="CHINALE"/>
<dbReference type="Proteomes" id="UP000000311">
    <property type="component" value="Unassembled WGS sequence"/>
</dbReference>
<accession>E2AR29</accession>